<organism evidence="3 4">
    <name type="scientific">Celerinatantimonas diazotrophica</name>
    <dbReference type="NCBI Taxonomy" id="412034"/>
    <lineage>
        <taxon>Bacteria</taxon>
        <taxon>Pseudomonadati</taxon>
        <taxon>Pseudomonadota</taxon>
        <taxon>Gammaproteobacteria</taxon>
        <taxon>Celerinatantimonadaceae</taxon>
        <taxon>Celerinatantimonas</taxon>
    </lineage>
</organism>
<dbReference type="Gene3D" id="3.30.420.40">
    <property type="match status" value="2"/>
</dbReference>
<dbReference type="InterPro" id="IPR000600">
    <property type="entry name" value="ROK"/>
</dbReference>
<evidence type="ECO:0000313" key="4">
    <source>
        <dbReference type="Proteomes" id="UP000295565"/>
    </source>
</evidence>
<dbReference type="Gene3D" id="1.10.10.10">
    <property type="entry name" value="Winged helix-like DNA-binding domain superfamily/Winged helix DNA-binding domain"/>
    <property type="match status" value="1"/>
</dbReference>
<dbReference type="PANTHER" id="PTHR18964:SF149">
    <property type="entry name" value="BIFUNCTIONAL UDP-N-ACETYLGLUCOSAMINE 2-EPIMERASE_N-ACETYLMANNOSAMINE KINASE"/>
    <property type="match status" value="1"/>
</dbReference>
<dbReference type="InterPro" id="IPR036390">
    <property type="entry name" value="WH_DNA-bd_sf"/>
</dbReference>
<dbReference type="PROSITE" id="PS01125">
    <property type="entry name" value="ROK"/>
    <property type="match status" value="1"/>
</dbReference>
<keyword evidence="2" id="KW-0119">Carbohydrate metabolism</keyword>
<dbReference type="GO" id="GO:0003700">
    <property type="term" value="F:DNA-binding transcription factor activity"/>
    <property type="evidence" value="ECO:0007669"/>
    <property type="project" value="InterPro"/>
</dbReference>
<evidence type="ECO:0000313" key="3">
    <source>
        <dbReference type="EMBL" id="TCK46694.1"/>
    </source>
</evidence>
<dbReference type="InterPro" id="IPR036388">
    <property type="entry name" value="WH-like_DNA-bd_sf"/>
</dbReference>
<evidence type="ECO:0000256" key="2">
    <source>
        <dbReference type="ARBA" id="ARBA00023277"/>
    </source>
</evidence>
<dbReference type="PANTHER" id="PTHR18964">
    <property type="entry name" value="ROK (REPRESSOR, ORF, KINASE) FAMILY"/>
    <property type="match status" value="1"/>
</dbReference>
<accession>A0A4R1J8N0</accession>
<keyword evidence="3" id="KW-0808">Transferase</keyword>
<sequence>MTLSGTNLEHAKLHNRRVVLETVRLHGKLTRAEIARLTHLTPQTVSNITRELEKAGWLKSHQPLRSGRGQPAIPLSIAPDGACSIGIHVDQGLLTLIVVDLAGHPLERHEITLPSSQPEQILSQVKKLLHKLRHSTEFDWEKLLGIGWVMPGPFDVEGITSEGPTTLHGWEKVNINNELEDEFHLPVWVANDATAAALGERLYGAATQLHSFVYLCINQGLGAGLYLNGQIYDGCSHNSGEIGHIIVQSDGRLCFCGNHGCLERYLSLQAAYEMCGLTGEKATPEGLLALDDEQLNLWLDSAIPATRQAINIIECLFDAQSIVIGGMIPEAILTKLVQRLSPLHRSVRSKLPDELRIRVGKTGRDAAPLGAAALPIMLIERALSQE</sequence>
<keyword evidence="4" id="KW-1185">Reference proteome</keyword>
<dbReference type="Proteomes" id="UP000295565">
    <property type="component" value="Unassembled WGS sequence"/>
</dbReference>
<comment type="similarity">
    <text evidence="1">Belongs to the ROK (NagC/XylR) family.</text>
</comment>
<comment type="caution">
    <text evidence="3">The sequence shown here is derived from an EMBL/GenBank/DDBJ whole genome shotgun (WGS) entry which is preliminary data.</text>
</comment>
<protein>
    <submittedName>
        <fullName evidence="3">Putative NBD/HSP70 family sugar kinase</fullName>
    </submittedName>
</protein>
<dbReference type="Pfam" id="PF13412">
    <property type="entry name" value="HTH_24"/>
    <property type="match status" value="1"/>
</dbReference>
<reference evidence="3 4" key="1">
    <citation type="submission" date="2019-03" db="EMBL/GenBank/DDBJ databases">
        <title>Genomic Encyclopedia of Type Strains, Phase IV (KMG-IV): sequencing the most valuable type-strain genomes for metagenomic binning, comparative biology and taxonomic classification.</title>
        <authorList>
            <person name="Goeker M."/>
        </authorList>
    </citation>
    <scope>NUCLEOTIDE SEQUENCE [LARGE SCALE GENOMIC DNA]</scope>
    <source>
        <strain evidence="3 4">DSM 18577</strain>
    </source>
</reference>
<evidence type="ECO:0000256" key="1">
    <source>
        <dbReference type="ARBA" id="ARBA00006479"/>
    </source>
</evidence>
<name>A0A4R1J8N0_9GAMM</name>
<dbReference type="OrthoDB" id="8595273at2"/>
<dbReference type="SUPFAM" id="SSF53067">
    <property type="entry name" value="Actin-like ATPase domain"/>
    <property type="match status" value="1"/>
</dbReference>
<gene>
    <name evidence="3" type="ORF">EV690_3280</name>
</gene>
<keyword evidence="3" id="KW-0418">Kinase</keyword>
<dbReference type="RefSeq" id="WP_131914026.1">
    <property type="nucleotide sequence ID" value="NZ_OU594967.1"/>
</dbReference>
<dbReference type="InterPro" id="IPR049874">
    <property type="entry name" value="ROK_cs"/>
</dbReference>
<dbReference type="AlphaFoldDB" id="A0A4R1J8N0"/>
<dbReference type="Pfam" id="PF00480">
    <property type="entry name" value="ROK"/>
    <property type="match status" value="1"/>
</dbReference>
<dbReference type="InterPro" id="IPR043129">
    <property type="entry name" value="ATPase_NBD"/>
</dbReference>
<dbReference type="SUPFAM" id="SSF46785">
    <property type="entry name" value="Winged helix' DNA-binding domain"/>
    <property type="match status" value="1"/>
</dbReference>
<proteinExistence type="inferred from homology"/>
<dbReference type="EMBL" id="SMGD01000017">
    <property type="protein sequence ID" value="TCK46694.1"/>
    <property type="molecule type" value="Genomic_DNA"/>
</dbReference>
<dbReference type="GO" id="GO:0016301">
    <property type="term" value="F:kinase activity"/>
    <property type="evidence" value="ECO:0007669"/>
    <property type="project" value="UniProtKB-KW"/>
</dbReference>